<feature type="region of interest" description="Disordered" evidence="1">
    <location>
        <begin position="45"/>
        <end position="67"/>
    </location>
</feature>
<comment type="caution">
    <text evidence="2">The sequence shown here is derived from an EMBL/GenBank/DDBJ whole genome shotgun (WGS) entry which is preliminary data.</text>
</comment>
<evidence type="ECO:0000313" key="2">
    <source>
        <dbReference type="EMBL" id="GFR27169.1"/>
    </source>
</evidence>
<accession>A0A8X6IRJ3</accession>
<keyword evidence="3" id="KW-1185">Reference proteome</keyword>
<dbReference type="Proteomes" id="UP000887116">
    <property type="component" value="Unassembled WGS sequence"/>
</dbReference>
<name>A0A8X6IRJ3_TRICU</name>
<sequence length="101" mass="11695">MSSGQKENRNSVLGARYHFQQVRTSQGKRCRNVVKEISEMGPKNILCPDDSYKKRRQRREEEEKQLKGPLKVTGYTFTSFYLSTFAESERADSSYTGYLGE</sequence>
<protein>
    <submittedName>
        <fullName evidence="2">Uncharacterized protein</fullName>
    </submittedName>
</protein>
<dbReference type="AlphaFoldDB" id="A0A8X6IRJ3"/>
<evidence type="ECO:0000256" key="1">
    <source>
        <dbReference type="SAM" id="MobiDB-lite"/>
    </source>
</evidence>
<gene>
    <name evidence="2" type="ORF">TNCT_639241</name>
</gene>
<proteinExistence type="predicted"/>
<organism evidence="2 3">
    <name type="scientific">Trichonephila clavata</name>
    <name type="common">Joro spider</name>
    <name type="synonym">Nephila clavata</name>
    <dbReference type="NCBI Taxonomy" id="2740835"/>
    <lineage>
        <taxon>Eukaryota</taxon>
        <taxon>Metazoa</taxon>
        <taxon>Ecdysozoa</taxon>
        <taxon>Arthropoda</taxon>
        <taxon>Chelicerata</taxon>
        <taxon>Arachnida</taxon>
        <taxon>Araneae</taxon>
        <taxon>Araneomorphae</taxon>
        <taxon>Entelegynae</taxon>
        <taxon>Araneoidea</taxon>
        <taxon>Nephilidae</taxon>
        <taxon>Trichonephila</taxon>
    </lineage>
</organism>
<evidence type="ECO:0000313" key="3">
    <source>
        <dbReference type="Proteomes" id="UP000887116"/>
    </source>
</evidence>
<dbReference type="EMBL" id="BMAO01008876">
    <property type="protein sequence ID" value="GFR27169.1"/>
    <property type="molecule type" value="Genomic_DNA"/>
</dbReference>
<reference evidence="2" key="1">
    <citation type="submission" date="2020-07" db="EMBL/GenBank/DDBJ databases">
        <title>Multicomponent nature underlies the extraordinary mechanical properties of spider dragline silk.</title>
        <authorList>
            <person name="Kono N."/>
            <person name="Nakamura H."/>
            <person name="Mori M."/>
            <person name="Yoshida Y."/>
            <person name="Ohtoshi R."/>
            <person name="Malay A.D."/>
            <person name="Moran D.A.P."/>
            <person name="Tomita M."/>
            <person name="Numata K."/>
            <person name="Arakawa K."/>
        </authorList>
    </citation>
    <scope>NUCLEOTIDE SEQUENCE</scope>
</reference>